<feature type="region of interest" description="Disordered" evidence="1">
    <location>
        <begin position="244"/>
        <end position="312"/>
    </location>
</feature>
<feature type="compositionally biased region" description="Acidic residues" evidence="1">
    <location>
        <begin position="1"/>
        <end position="17"/>
    </location>
</feature>
<evidence type="ECO:0000313" key="2">
    <source>
        <dbReference type="Proteomes" id="UP000515135"/>
    </source>
</evidence>
<feature type="compositionally biased region" description="Basic and acidic residues" evidence="1">
    <location>
        <begin position="303"/>
        <end position="312"/>
    </location>
</feature>
<gene>
    <name evidence="3" type="primary">LOC109485158</name>
</gene>
<feature type="region of interest" description="Disordered" evidence="1">
    <location>
        <begin position="1"/>
        <end position="30"/>
    </location>
</feature>
<feature type="compositionally biased region" description="Polar residues" evidence="1">
    <location>
        <begin position="570"/>
        <end position="605"/>
    </location>
</feature>
<reference evidence="3" key="1">
    <citation type="submission" date="2025-08" db="UniProtKB">
        <authorList>
            <consortium name="RefSeq"/>
        </authorList>
    </citation>
    <scope>IDENTIFICATION</scope>
    <source>
        <tissue evidence="3">Gonad</tissue>
    </source>
</reference>
<evidence type="ECO:0000313" key="3">
    <source>
        <dbReference type="RefSeq" id="XP_019644155.1"/>
    </source>
</evidence>
<name>A0A6P4ZSJ6_BRABE</name>
<protein>
    <submittedName>
        <fullName evidence="3">Uncharacterized protein LOC109485158 isoform X1</fullName>
    </submittedName>
</protein>
<keyword evidence="2" id="KW-1185">Reference proteome</keyword>
<feature type="compositionally biased region" description="Gly residues" evidence="1">
    <location>
        <begin position="279"/>
        <end position="296"/>
    </location>
</feature>
<dbReference type="OrthoDB" id="10033126at2759"/>
<dbReference type="Proteomes" id="UP000515135">
    <property type="component" value="Unplaced"/>
</dbReference>
<dbReference type="AlphaFoldDB" id="A0A6P4ZSJ6"/>
<evidence type="ECO:0000256" key="1">
    <source>
        <dbReference type="SAM" id="MobiDB-lite"/>
    </source>
</evidence>
<dbReference type="RefSeq" id="XP_019644155.1">
    <property type="nucleotide sequence ID" value="XM_019788596.1"/>
</dbReference>
<dbReference type="KEGG" id="bbel:109485158"/>
<sequence length="631" mass="71817">MSDEEDESLESDDELELGGEKTAMQQPLDLQQIRHQQRRVSALLATARHEHAPPLVRKRCSKRRAVKRIYESETRPTKAPTGLALAIEDQYPDVGDIAETSVRNRYTQKNYKKYLDKLNLAQLRHSYDESVVQSIRQGKMEVATLQNQLVSRSLGSMEKEVQLVANRRASIVKSQLSLSSSSMSTGRAPTISERTIYIPSGQDEEDPTEYDTPLVRYQHGDIGAGKNLNVKLTDEEFEEWKRKHGGLDSFDNTPVATPGERRGWGQGAQRDSDSRRGRGLGSRGAGSRGRARGLGGIDETADLAEREAERERAELDELQKNMLLYNRHGMTDSAMQQYKLKELQRQRQAARAKLGNGQGPPGSGFTGSNAADAEDEWEREERRRREEEREYAKYATRHSKMELHRQAYIKALSNARMRKLPREPWELATKTTRAYTFSYINHRPACRCEKCLQRKPREKKEKGIPGMKLIFGEINMYDFYPRKKRKNAPKSPPPWVRERALQHSLSLMGIRRELDRKKQEDEVDKELQRLGMGIRNEQVIGRASKVQEVKDSALHGGLVTKSFMATQPARTVQKTDITPSQTSQSKLLSYNTPVSRTNSISNSLNVKRPPLPELTKGRYVSLSTEANDLET</sequence>
<accession>A0A6P4ZSJ6</accession>
<feature type="region of interest" description="Disordered" evidence="1">
    <location>
        <begin position="570"/>
        <end position="613"/>
    </location>
</feature>
<feature type="compositionally biased region" description="Gly residues" evidence="1">
    <location>
        <begin position="356"/>
        <end position="365"/>
    </location>
</feature>
<feature type="compositionally biased region" description="Basic and acidic residues" evidence="1">
    <location>
        <begin position="379"/>
        <end position="390"/>
    </location>
</feature>
<proteinExistence type="predicted"/>
<feature type="region of interest" description="Disordered" evidence="1">
    <location>
        <begin position="343"/>
        <end position="390"/>
    </location>
</feature>
<organism evidence="2 3">
    <name type="scientific">Branchiostoma belcheri</name>
    <name type="common">Amphioxus</name>
    <dbReference type="NCBI Taxonomy" id="7741"/>
    <lineage>
        <taxon>Eukaryota</taxon>
        <taxon>Metazoa</taxon>
        <taxon>Chordata</taxon>
        <taxon>Cephalochordata</taxon>
        <taxon>Leptocardii</taxon>
        <taxon>Amphioxiformes</taxon>
        <taxon>Branchiostomatidae</taxon>
        <taxon>Branchiostoma</taxon>
    </lineage>
</organism>
<dbReference type="GeneID" id="109485158"/>